<feature type="domain" description="Jacalin-type lectin" evidence="2">
    <location>
        <begin position="767"/>
        <end position="902"/>
    </location>
</feature>
<proteinExistence type="predicted"/>
<comment type="caution">
    <text evidence="3">The sequence shown here is derived from an EMBL/GenBank/DDBJ whole genome shotgun (WGS) entry which is preliminary data.</text>
</comment>
<sequence length="1466" mass="163672">MPPENNAPLPPELANNQEDGPNGDILRSLGWLCGFRVDDVDEPELSARQIAMCVDGARPSFKEVDNISTEIITTHTIRESNYAHCGWSIGAIGTISPWTASRIAATNQQNKAGTYYTRLTKTKRLKIQVSLEDLAPAPEFEAAIEEALGLSTTFEKFQAIYRVLDRWVDDSQQQLIKVSKVARTISLLSGELQMQLSDLYTQRLSYVPPYTIGPIHYWYRTYDDNEYSSKTILSITIRSSDYIELLSVTYSDGTTSLKHGGSGHVGTEYKFALAPGEHITEMLTWIEGDWVHGLQFITNMGRCSAQYGAHHGAPTISRPRGGVLVGFSSQTKLHPEYKEMFTGLQGIWRHDIIPRAPKEDDVFSEYFGDKRQNGRIFNDRVLVRNSGSIRISGVEVWSGVFIDGIRFTYTDNKDGREIKSSTVQRGRPGGSFHRFDLEDGEHIVTVSGRASEVFGGGKGQSFSSLAPRDRNGNSFRLLYICGKRDSNNNPYPNPPEPDVDPDILASTSLKDFDHKDALLRNIGYLYGIRVDDNDGPQSVTRQVARFVGASSPLVQEMNDFFTETISTTTERDTNYVHRGWSIGAASTISPWTSFRIGANNQPNAGGTWLTRRTLVKRFSVQVSLTDLAPVVEFKNEIEAALRKPTLFQKFEAVYRALDEWGDVVPLKIDMGASLAFTDLETNMSQLPATANWHDTHYLATIRTGRTTRQEGTDHLYWKPDIWPQRIISPLNWRQIRITKVAPTTELLPPELQEKLFLLYASRLSYVPAITIGPGDSSGRTRDDTPYASKQISSVIIYASDWIRSMRFTYTDKTSSIKHQGTEKYGSEHEFVLTKGEYITEMLVWRSDWVCGLQFITSFGRCSPHFGGNGHTVAVERIKGGVLVGVLSLIQQQSPGNGDLFRQIQGIWRHDVFNKVPKEDDMISEYFGSKDKGRPFNDRVIVRNSDMAISQIEVRCGSAIDSLQFTYVDSTNPGRGKFLTDRHGGIGGDKKPPFVLGPGEHIFSISGRYDDNQITQLIFVTNKGRTSDVFGAGQSNGKAYVFSVSSPEDNSGELLGSGSLYAQDNMNAGRAALADDSGDNNAPIPPGFAPRGIDQMLRRNGWLCGFRVDDMDEPQVSAHQVASYVDGAIPFIQELNSVHTEFITTHDQRAANYVHHGWSVGAVETISPWTLSRIDAKNRHNPKGDWIARRTLARRLRVQVLLEDLSPVPEFEAAIEEALRQPSTYERFRAVYHAMSRWGDVIPLGMEMGCSLTLTDKEANFNQGAASSTGWEDGRSILKDVPTTEWRPIRIVAVAPTFSLLADNIQIQLANLYNERLSYVPPLTIDPICYQWQILDDTNNASRTISKIKLYTTDYIDYFVVEYLDGVAGQDSKDEGNKHTFTLTNGEHIIEMLTCTDDDWLRGVQFITNKGRCSAIYGVLEGTPVVVRSKGGILAGLSVTSRKHPQWAYLVTSIRVSVPNTAVDEST</sequence>
<dbReference type="SMART" id="SM00915">
    <property type="entry name" value="Jacalin"/>
    <property type="match status" value="2"/>
</dbReference>
<reference evidence="3" key="1">
    <citation type="submission" date="2021-01" db="EMBL/GenBank/DDBJ databases">
        <authorList>
            <person name="Kaushik A."/>
        </authorList>
    </citation>
    <scope>NUCLEOTIDE SEQUENCE</scope>
    <source>
        <strain evidence="3">AG1-1C</strain>
    </source>
</reference>
<evidence type="ECO:0000259" key="2">
    <source>
        <dbReference type="PROSITE" id="PS51752"/>
    </source>
</evidence>
<dbReference type="InterPro" id="IPR054586">
    <property type="entry name" value="MACPF_1_fungal"/>
</dbReference>
<dbReference type="SUPFAM" id="SSF51101">
    <property type="entry name" value="Mannose-binding lectins"/>
    <property type="match status" value="5"/>
</dbReference>
<organism evidence="3 4">
    <name type="scientific">Rhizoctonia solani</name>
    <dbReference type="NCBI Taxonomy" id="456999"/>
    <lineage>
        <taxon>Eukaryota</taxon>
        <taxon>Fungi</taxon>
        <taxon>Dikarya</taxon>
        <taxon>Basidiomycota</taxon>
        <taxon>Agaricomycotina</taxon>
        <taxon>Agaricomycetes</taxon>
        <taxon>Cantharellales</taxon>
        <taxon>Ceratobasidiaceae</taxon>
        <taxon>Rhizoctonia</taxon>
    </lineage>
</organism>
<name>A0A8H2W869_9AGAM</name>
<feature type="domain" description="Jacalin-type lectin" evidence="2">
    <location>
        <begin position="920"/>
        <end position="1074"/>
    </location>
</feature>
<dbReference type="EMBL" id="CAJMWS010000005">
    <property type="protein sequence ID" value="CAE6335811.1"/>
    <property type="molecule type" value="Genomic_DNA"/>
</dbReference>
<dbReference type="Pfam" id="PF01419">
    <property type="entry name" value="Jacalin"/>
    <property type="match status" value="5"/>
</dbReference>
<dbReference type="InterPro" id="IPR001229">
    <property type="entry name" value="Jacalin-like_lectin_dom"/>
</dbReference>
<dbReference type="Pfam" id="PF22693">
    <property type="entry name" value="MACPF_1"/>
    <property type="match status" value="2"/>
</dbReference>
<dbReference type="Gene3D" id="2.100.10.30">
    <property type="entry name" value="Jacalin-like lectin domain"/>
    <property type="match status" value="5"/>
</dbReference>
<dbReference type="PANTHER" id="PTHR46506">
    <property type="entry name" value="OS05G0143600 PROTEIN"/>
    <property type="match status" value="1"/>
</dbReference>
<evidence type="ECO:0000256" key="1">
    <source>
        <dbReference type="SAM" id="MobiDB-lite"/>
    </source>
</evidence>
<evidence type="ECO:0000313" key="3">
    <source>
        <dbReference type="EMBL" id="CAE6335811.1"/>
    </source>
</evidence>
<feature type="compositionally biased region" description="Pro residues" evidence="1">
    <location>
        <begin position="1"/>
        <end position="11"/>
    </location>
</feature>
<evidence type="ECO:0000313" key="4">
    <source>
        <dbReference type="Proteomes" id="UP000663846"/>
    </source>
</evidence>
<dbReference type="Proteomes" id="UP000663846">
    <property type="component" value="Unassembled WGS sequence"/>
</dbReference>
<protein>
    <recommendedName>
        <fullName evidence="2">Jacalin-type lectin domain-containing protein</fullName>
    </recommendedName>
</protein>
<dbReference type="PROSITE" id="PS51752">
    <property type="entry name" value="JACALIN_LECTIN"/>
    <property type="match status" value="2"/>
</dbReference>
<dbReference type="InterPro" id="IPR036404">
    <property type="entry name" value="Jacalin-like_lectin_dom_sf"/>
</dbReference>
<gene>
    <name evidence="3" type="ORF">RDB_LOCUS336</name>
</gene>
<feature type="region of interest" description="Disordered" evidence="1">
    <location>
        <begin position="1"/>
        <end position="21"/>
    </location>
</feature>
<accession>A0A8H2W869</accession>